<comment type="caution">
    <text evidence="7">The sequence shown here is derived from an EMBL/GenBank/DDBJ whole genome shotgun (WGS) entry which is preliminary data.</text>
</comment>
<feature type="domain" description="G-protein coupled receptors family 1 profile" evidence="6">
    <location>
        <begin position="1"/>
        <end position="161"/>
    </location>
</feature>
<dbReference type="GO" id="GO:0016020">
    <property type="term" value="C:membrane"/>
    <property type="evidence" value="ECO:0007669"/>
    <property type="project" value="UniProtKB-SubCell"/>
</dbReference>
<keyword evidence="2 5" id="KW-0812">Transmembrane</keyword>
<dbReference type="InterPro" id="IPR017452">
    <property type="entry name" value="GPCR_Rhodpsn_7TM"/>
</dbReference>
<dbReference type="PANTHER" id="PTHR22751:SF288">
    <property type="entry name" value="G-PROTEIN COUPLED RECEPTORS FAMILY 1 PROFILE DOMAIN-CONTAINING PROTEIN"/>
    <property type="match status" value="1"/>
</dbReference>
<comment type="subcellular location">
    <subcellularLocation>
        <location evidence="1">Membrane</location>
    </subcellularLocation>
</comment>
<dbReference type="EMBL" id="WUAV01000005">
    <property type="protein sequence ID" value="KAF1753791.1"/>
    <property type="molecule type" value="Genomic_DNA"/>
</dbReference>
<evidence type="ECO:0000256" key="4">
    <source>
        <dbReference type="ARBA" id="ARBA00023136"/>
    </source>
</evidence>
<evidence type="ECO:0000259" key="6">
    <source>
        <dbReference type="PROSITE" id="PS50262"/>
    </source>
</evidence>
<dbReference type="PANTHER" id="PTHR22751">
    <property type="entry name" value="G-PROTEIN COUPLED RECEPTOR-RELATED"/>
    <property type="match status" value="1"/>
</dbReference>
<reference evidence="7 8" key="1">
    <citation type="submission" date="2019-12" db="EMBL/GenBank/DDBJ databases">
        <title>Chromosome-level assembly of the Caenorhabditis remanei genome.</title>
        <authorList>
            <person name="Teterina A.A."/>
            <person name="Willis J.H."/>
            <person name="Phillips P.C."/>
        </authorList>
    </citation>
    <scope>NUCLEOTIDE SEQUENCE [LARGE SCALE GENOMIC DNA]</scope>
    <source>
        <strain evidence="7 8">PX506</strain>
        <tissue evidence="7">Whole organism</tissue>
    </source>
</reference>
<accession>A0A6A5GGR7</accession>
<keyword evidence="4 5" id="KW-0472">Membrane</keyword>
<organism evidence="7 8">
    <name type="scientific">Caenorhabditis remanei</name>
    <name type="common">Caenorhabditis vulgaris</name>
    <dbReference type="NCBI Taxonomy" id="31234"/>
    <lineage>
        <taxon>Eukaryota</taxon>
        <taxon>Metazoa</taxon>
        <taxon>Ecdysozoa</taxon>
        <taxon>Nematoda</taxon>
        <taxon>Chromadorea</taxon>
        <taxon>Rhabditida</taxon>
        <taxon>Rhabditina</taxon>
        <taxon>Rhabditomorpha</taxon>
        <taxon>Rhabditoidea</taxon>
        <taxon>Rhabditidae</taxon>
        <taxon>Peloderinae</taxon>
        <taxon>Caenorhabditis</taxon>
    </lineage>
</organism>
<dbReference type="InterPro" id="IPR019427">
    <property type="entry name" value="7TM_GPCR_serpentine_rcpt_Srw"/>
</dbReference>
<proteinExistence type="predicted"/>
<dbReference type="SUPFAM" id="SSF81321">
    <property type="entry name" value="Family A G protein-coupled receptor-like"/>
    <property type="match status" value="1"/>
</dbReference>
<dbReference type="CTD" id="9819458"/>
<feature type="transmembrane region" description="Helical" evidence="5">
    <location>
        <begin position="43"/>
        <end position="61"/>
    </location>
</feature>
<dbReference type="PROSITE" id="PS50262">
    <property type="entry name" value="G_PROTEIN_RECEP_F1_2"/>
    <property type="match status" value="1"/>
</dbReference>
<dbReference type="Gene3D" id="1.20.1070.10">
    <property type="entry name" value="Rhodopsin 7-helix transmembrane proteins"/>
    <property type="match status" value="1"/>
</dbReference>
<evidence type="ECO:0000256" key="1">
    <source>
        <dbReference type="ARBA" id="ARBA00004370"/>
    </source>
</evidence>
<keyword evidence="3 5" id="KW-1133">Transmembrane helix</keyword>
<evidence type="ECO:0000313" key="7">
    <source>
        <dbReference type="EMBL" id="KAF1753791.1"/>
    </source>
</evidence>
<dbReference type="Pfam" id="PF10324">
    <property type="entry name" value="7TM_GPCR_Srw"/>
    <property type="match status" value="1"/>
</dbReference>
<name>A0A6A5GGR7_CAERE</name>
<dbReference type="KEGG" id="crq:GCK72_020348"/>
<dbReference type="GO" id="GO:0008528">
    <property type="term" value="F:G protein-coupled peptide receptor activity"/>
    <property type="evidence" value="ECO:0007669"/>
    <property type="project" value="InterPro"/>
</dbReference>
<evidence type="ECO:0000313" key="8">
    <source>
        <dbReference type="Proteomes" id="UP000483820"/>
    </source>
</evidence>
<evidence type="ECO:0000256" key="2">
    <source>
        <dbReference type="ARBA" id="ARBA00022692"/>
    </source>
</evidence>
<protein>
    <recommendedName>
        <fullName evidence="6">G-protein coupled receptors family 1 profile domain-containing protein</fullName>
    </recommendedName>
</protein>
<dbReference type="GeneID" id="9819458"/>
<feature type="transmembrane region" description="Helical" evidence="5">
    <location>
        <begin position="100"/>
        <end position="124"/>
    </location>
</feature>
<sequence length="183" mass="21502">MSALRNFTRRCSTWLSLSIAVIRTLVIRNPMNPKYEKLSKPKTAFTVILVIYVLCFPLAVVEYLGNWLIENVDAVECRDNETMSVYYYTVDSQTGSLTMIIWFTNCFMLFPCILFPIFTTFLIIEIRKAEKSRQNLFVSKSDSGNTTKLIFYLTLTFFIAFWKQGLRKHCAIYELNYFIYIYS</sequence>
<feature type="transmembrane region" description="Helical" evidence="5">
    <location>
        <begin position="145"/>
        <end position="162"/>
    </location>
</feature>
<gene>
    <name evidence="7" type="ORF">GCK72_020348</name>
</gene>
<evidence type="ECO:0000256" key="3">
    <source>
        <dbReference type="ARBA" id="ARBA00022989"/>
    </source>
</evidence>
<evidence type="ECO:0000256" key="5">
    <source>
        <dbReference type="SAM" id="Phobius"/>
    </source>
</evidence>
<dbReference type="AlphaFoldDB" id="A0A6A5GGR7"/>
<dbReference type="RefSeq" id="XP_053582436.1">
    <property type="nucleotide sequence ID" value="XM_053733523.1"/>
</dbReference>
<dbReference type="Proteomes" id="UP000483820">
    <property type="component" value="Chromosome V"/>
</dbReference>